<dbReference type="PANTHER" id="PTHR35186">
    <property type="entry name" value="ANK_REP_REGION DOMAIN-CONTAINING PROTEIN"/>
    <property type="match status" value="1"/>
</dbReference>
<gene>
    <name evidence="3" type="ORF">PT974_01521</name>
</gene>
<accession>A0ABR0T3Z2</accession>
<evidence type="ECO:0000313" key="3">
    <source>
        <dbReference type="EMBL" id="KAK5999132.1"/>
    </source>
</evidence>
<dbReference type="EMBL" id="JAVFKD010000001">
    <property type="protein sequence ID" value="KAK5999132.1"/>
    <property type="molecule type" value="Genomic_DNA"/>
</dbReference>
<name>A0ABR0T3Z2_9HYPO</name>
<evidence type="ECO:0000313" key="4">
    <source>
        <dbReference type="Proteomes" id="UP001338125"/>
    </source>
</evidence>
<evidence type="ECO:0000256" key="1">
    <source>
        <dbReference type="SAM" id="MobiDB-lite"/>
    </source>
</evidence>
<organism evidence="3 4">
    <name type="scientific">Cladobotryum mycophilum</name>
    <dbReference type="NCBI Taxonomy" id="491253"/>
    <lineage>
        <taxon>Eukaryota</taxon>
        <taxon>Fungi</taxon>
        <taxon>Dikarya</taxon>
        <taxon>Ascomycota</taxon>
        <taxon>Pezizomycotina</taxon>
        <taxon>Sordariomycetes</taxon>
        <taxon>Hypocreomycetidae</taxon>
        <taxon>Hypocreales</taxon>
        <taxon>Hypocreaceae</taxon>
        <taxon>Cladobotryum</taxon>
    </lineage>
</organism>
<feature type="compositionally biased region" description="Acidic residues" evidence="1">
    <location>
        <begin position="505"/>
        <end position="524"/>
    </location>
</feature>
<dbReference type="PANTHER" id="PTHR35186:SF4">
    <property type="entry name" value="PRION-INHIBITION AND PROPAGATION HELO DOMAIN-CONTAINING PROTEIN"/>
    <property type="match status" value="1"/>
</dbReference>
<feature type="domain" description="DUF7580" evidence="2">
    <location>
        <begin position="372"/>
        <end position="630"/>
    </location>
</feature>
<dbReference type="Pfam" id="PF24476">
    <property type="entry name" value="DUF7580"/>
    <property type="match status" value="1"/>
</dbReference>
<protein>
    <recommendedName>
        <fullName evidence="2">DUF7580 domain-containing protein</fullName>
    </recommendedName>
</protein>
<feature type="region of interest" description="Disordered" evidence="1">
    <location>
        <begin position="502"/>
        <end position="524"/>
    </location>
</feature>
<evidence type="ECO:0000259" key="2">
    <source>
        <dbReference type="Pfam" id="PF24476"/>
    </source>
</evidence>
<reference evidence="3 4" key="1">
    <citation type="submission" date="2024-01" db="EMBL/GenBank/DDBJ databases">
        <title>Complete genome of Cladobotryum mycophilum ATHUM6906.</title>
        <authorList>
            <person name="Christinaki A.C."/>
            <person name="Myridakis A.I."/>
            <person name="Kouvelis V.N."/>
        </authorList>
    </citation>
    <scope>NUCLEOTIDE SEQUENCE [LARGE SCALE GENOMIC DNA]</scope>
    <source>
        <strain evidence="3 4">ATHUM6906</strain>
    </source>
</reference>
<keyword evidence="4" id="KW-1185">Reference proteome</keyword>
<dbReference type="InterPro" id="IPR056002">
    <property type="entry name" value="DUF7580"/>
</dbReference>
<dbReference type="Proteomes" id="UP001338125">
    <property type="component" value="Unassembled WGS sequence"/>
</dbReference>
<comment type="caution">
    <text evidence="3">The sequence shown here is derived from an EMBL/GenBank/DDBJ whole genome shotgun (WGS) entry which is preliminary data.</text>
</comment>
<sequence length="639" mass="73244">MSGIEVAGLVLGAFPILLNCLEYYKKGFEPLEEWWNFRTKFISFIDDIRHQQMKYQDTLTRLLDPIVTDNKTLTELIDDPRNPRWKDGSLTGPLEQRLSSEQDRFFRIIDRMNEIMQSFNKLLQIEDGQISWAVIPQQKPWQWHYKRLQISFSNGKAKKVKKLEAHNKELEEILGYSERIVPIADRRKSSPPVALLEKVRKHASSVHSTLKKRWKCEGGSHIHEAYLSLRAEVVSVTLSVMFIFSSGGDASSKKKTEEIIIQQNKAQIPTQPMDISLVQRSAALGVTQAELERQQELAKAKPNFLHRSSLILHEIGSSFGLTKKSVRFATSDMSPPTISVTLTRSMEQCSTRQAESLMCSHQSITTTITNDSITLGGLSTSDLISDICVFLHDNESGMGIVEDEFSNHLEFSKSRKGQRMITSEKVELYQLRRILTDGHRHEIELLRRDRFEIAAHIASALLQAYPSPWLPRKWSKNEFYLLVDTETHSVCSTRPFVSQSFVEAHEEEEEEEEEEGKEDEAFDPYQLSEEDTRDCLLNVGVIILELIFGQNIEDCGFYKDYCGKDGKPNDQTDMSAARKWSKKVVRDSGVNIYDVVRRCLDCSFGPKPNFSDVRFRESVYEGVIKPLANYSDVWPEVIQ</sequence>
<proteinExistence type="predicted"/>